<dbReference type="EMBL" id="JAAPAP010000003">
    <property type="protein sequence ID" value="NHN76708.1"/>
    <property type="molecule type" value="Genomic_DNA"/>
</dbReference>
<evidence type="ECO:0000256" key="11">
    <source>
        <dbReference type="SAM" id="Phobius"/>
    </source>
</evidence>
<keyword evidence="7 11" id="KW-1133">Transmembrane helix</keyword>
<evidence type="ECO:0000256" key="4">
    <source>
        <dbReference type="ARBA" id="ARBA00022481"/>
    </source>
</evidence>
<gene>
    <name evidence="13" type="ORF">HA520_05320</name>
</gene>
<reference evidence="13" key="1">
    <citation type="submission" date="2020-03" db="EMBL/GenBank/DDBJ databases">
        <title>Genome assembly of Azotobacter chroococcum W5.</title>
        <authorList>
            <person name="Kannepalli A."/>
        </authorList>
    </citation>
    <scope>NUCLEOTIDE SEQUENCE</scope>
    <source>
        <strain evidence="13">W5</strain>
    </source>
</reference>
<feature type="transmembrane region" description="Helical" evidence="11">
    <location>
        <begin position="35"/>
        <end position="58"/>
    </location>
</feature>
<dbReference type="Pfam" id="PF12019">
    <property type="entry name" value="GspH"/>
    <property type="match status" value="1"/>
</dbReference>
<dbReference type="AlphaFoldDB" id="A0AA43Z4D9"/>
<evidence type="ECO:0000256" key="2">
    <source>
        <dbReference type="ARBA" id="ARBA00021549"/>
    </source>
</evidence>
<sequence>MINWVPKRRQAAVRAAGNKVKAMKFGSMASRKKPIGGFTLVELLVVIVLLGILTTLAVPSFNQYQATQSVRNAASDLVFAMSFARSEAVKRNTDVTVSANSTWDGGWVVKAGTLTLREFASHSGVTIKAKPDVNAITYKGTGRATAGATFDITPLAEGVTAQCIRISGSGKPNNRTGACSG</sequence>
<keyword evidence="3" id="KW-1003">Cell membrane</keyword>
<dbReference type="GO" id="GO:0005886">
    <property type="term" value="C:plasma membrane"/>
    <property type="evidence" value="ECO:0007669"/>
    <property type="project" value="UniProtKB-SubCell"/>
</dbReference>
<dbReference type="InterPro" id="IPR045584">
    <property type="entry name" value="Pilin-like"/>
</dbReference>
<comment type="caution">
    <text evidence="13">The sequence shown here is derived from an EMBL/GenBank/DDBJ whole genome shotgun (WGS) entry which is preliminary data.</text>
</comment>
<evidence type="ECO:0000313" key="14">
    <source>
        <dbReference type="Proteomes" id="UP000736384"/>
    </source>
</evidence>
<evidence type="ECO:0000256" key="10">
    <source>
        <dbReference type="ARBA" id="ARBA00030775"/>
    </source>
</evidence>
<keyword evidence="8 11" id="KW-0472">Membrane</keyword>
<evidence type="ECO:0000256" key="1">
    <source>
        <dbReference type="ARBA" id="ARBA00004377"/>
    </source>
</evidence>
<dbReference type="NCBIfam" id="TIGR02532">
    <property type="entry name" value="IV_pilin_GFxxxE"/>
    <property type="match status" value="1"/>
</dbReference>
<comment type="similarity">
    <text evidence="9">Belongs to the GSP H family.</text>
</comment>
<evidence type="ECO:0000256" key="8">
    <source>
        <dbReference type="ARBA" id="ARBA00023136"/>
    </source>
</evidence>
<dbReference type="Pfam" id="PF07963">
    <property type="entry name" value="N_methyl"/>
    <property type="match status" value="1"/>
</dbReference>
<dbReference type="GO" id="GO:0015628">
    <property type="term" value="P:protein secretion by the type II secretion system"/>
    <property type="evidence" value="ECO:0007669"/>
    <property type="project" value="InterPro"/>
</dbReference>
<dbReference type="Proteomes" id="UP000736384">
    <property type="component" value="Unassembled WGS sequence"/>
</dbReference>
<dbReference type="Gene3D" id="3.55.40.10">
    <property type="entry name" value="minor pseudopilin epsh domain"/>
    <property type="match status" value="1"/>
</dbReference>
<dbReference type="SUPFAM" id="SSF54523">
    <property type="entry name" value="Pili subunits"/>
    <property type="match status" value="1"/>
</dbReference>
<accession>A0AA43Z4D9</accession>
<dbReference type="GO" id="GO:0015627">
    <property type="term" value="C:type II protein secretion system complex"/>
    <property type="evidence" value="ECO:0007669"/>
    <property type="project" value="InterPro"/>
</dbReference>
<evidence type="ECO:0000256" key="9">
    <source>
        <dbReference type="ARBA" id="ARBA00025772"/>
    </source>
</evidence>
<evidence type="ECO:0000259" key="12">
    <source>
        <dbReference type="Pfam" id="PF12019"/>
    </source>
</evidence>
<comment type="subcellular location">
    <subcellularLocation>
        <location evidence="1">Cell inner membrane</location>
        <topology evidence="1">Single-pass membrane protein</topology>
    </subcellularLocation>
</comment>
<dbReference type="InterPro" id="IPR012902">
    <property type="entry name" value="N_methyl_site"/>
</dbReference>
<protein>
    <recommendedName>
        <fullName evidence="2">Type II secretion system protein H</fullName>
    </recommendedName>
    <alternativeName>
        <fullName evidence="10">General secretion pathway protein H</fullName>
    </alternativeName>
</protein>
<organism evidence="13 14">
    <name type="scientific">Azotobacter chroococcum</name>
    <dbReference type="NCBI Taxonomy" id="353"/>
    <lineage>
        <taxon>Bacteria</taxon>
        <taxon>Pseudomonadati</taxon>
        <taxon>Pseudomonadota</taxon>
        <taxon>Gammaproteobacteria</taxon>
        <taxon>Pseudomonadales</taxon>
        <taxon>Pseudomonadaceae</taxon>
        <taxon>Azotobacter</taxon>
    </lineage>
</organism>
<evidence type="ECO:0000256" key="5">
    <source>
        <dbReference type="ARBA" id="ARBA00022519"/>
    </source>
</evidence>
<dbReference type="InterPro" id="IPR022346">
    <property type="entry name" value="T2SS_GspH"/>
</dbReference>
<evidence type="ECO:0000256" key="3">
    <source>
        <dbReference type="ARBA" id="ARBA00022475"/>
    </source>
</evidence>
<keyword evidence="4" id="KW-0488">Methylation</keyword>
<keyword evidence="5" id="KW-0997">Cell inner membrane</keyword>
<evidence type="ECO:0000256" key="7">
    <source>
        <dbReference type="ARBA" id="ARBA00022989"/>
    </source>
</evidence>
<evidence type="ECO:0000313" key="13">
    <source>
        <dbReference type="EMBL" id="NHN76708.1"/>
    </source>
</evidence>
<feature type="domain" description="General secretion pathway GspH" evidence="12">
    <location>
        <begin position="73"/>
        <end position="170"/>
    </location>
</feature>
<name>A0AA43Z4D9_9GAMM</name>
<keyword evidence="6 11" id="KW-0812">Transmembrane</keyword>
<dbReference type="RefSeq" id="WP_165891867.1">
    <property type="nucleotide sequence ID" value="NZ_JAAPAP010000003.1"/>
</dbReference>
<proteinExistence type="inferred from homology"/>
<evidence type="ECO:0000256" key="6">
    <source>
        <dbReference type="ARBA" id="ARBA00022692"/>
    </source>
</evidence>
<dbReference type="PROSITE" id="PS00409">
    <property type="entry name" value="PROKAR_NTER_METHYL"/>
    <property type="match status" value="1"/>
</dbReference>